<dbReference type="Gene3D" id="3.40.50.300">
    <property type="entry name" value="P-loop containing nucleotide triphosphate hydrolases"/>
    <property type="match status" value="1"/>
</dbReference>
<dbReference type="EMBL" id="JAUJEB010000004">
    <property type="protein sequence ID" value="MDN5214501.1"/>
    <property type="molecule type" value="Genomic_DNA"/>
</dbReference>
<accession>A0ABT8LBD0</accession>
<keyword evidence="2" id="KW-1185">Reference proteome</keyword>
<reference evidence="1" key="1">
    <citation type="submission" date="2023-06" db="EMBL/GenBank/DDBJ databases">
        <title>Genomic of Agaribacillus aureum.</title>
        <authorList>
            <person name="Wang G."/>
        </authorList>
    </citation>
    <scope>NUCLEOTIDE SEQUENCE</scope>
    <source>
        <strain evidence="1">BMA12</strain>
    </source>
</reference>
<gene>
    <name evidence="1" type="ORF">QQ020_20640</name>
</gene>
<protein>
    <submittedName>
        <fullName evidence="1">Sulfotransferase</fullName>
    </submittedName>
</protein>
<dbReference type="RefSeq" id="WP_346759834.1">
    <property type="nucleotide sequence ID" value="NZ_JAUJEB010000004.1"/>
</dbReference>
<comment type="caution">
    <text evidence="1">The sequence shown here is derived from an EMBL/GenBank/DDBJ whole genome shotgun (WGS) entry which is preliminary data.</text>
</comment>
<proteinExistence type="predicted"/>
<name>A0ABT8LBD0_9BACT</name>
<sequence>MLKKKSILVTGSHRSGSTWTGRMLSISKKIKYVHEPFNLNHRSEFVPVKYWFEYVTESDNKVRQNRFLNYLKGIIGFPIRIPGTGLTNITANDRSFLRFLVKDPNAIFSADWIAKKLDMDVVVLIRHPAAFVGSLKVMKWFHDFNHFLNQETLMSQVLFPFEKEIRTLVKKENDIIEHGILLWNLIHYRIRHYQNRFNNWHFIRHEDLSLNPIEVFGKLYKSLQIDYSEEIKNEILIYTQGKEISELKRNSKKNIFSWRSRLTDDEILKIRSQTEEYSHTFYSHEDW</sequence>
<dbReference type="PANTHER" id="PTHR10704:SF44">
    <property type="entry name" value="LD35051P-RELATED"/>
    <property type="match status" value="1"/>
</dbReference>
<dbReference type="InterPro" id="IPR051135">
    <property type="entry name" value="Gal/GlcNAc/GalNAc_ST"/>
</dbReference>
<dbReference type="Proteomes" id="UP001172083">
    <property type="component" value="Unassembled WGS sequence"/>
</dbReference>
<dbReference type="InterPro" id="IPR027417">
    <property type="entry name" value="P-loop_NTPase"/>
</dbReference>
<dbReference type="Pfam" id="PF13469">
    <property type="entry name" value="Sulfotransfer_3"/>
    <property type="match status" value="1"/>
</dbReference>
<dbReference type="SUPFAM" id="SSF52540">
    <property type="entry name" value="P-loop containing nucleoside triphosphate hydrolases"/>
    <property type="match status" value="1"/>
</dbReference>
<evidence type="ECO:0000313" key="2">
    <source>
        <dbReference type="Proteomes" id="UP001172083"/>
    </source>
</evidence>
<dbReference type="PANTHER" id="PTHR10704">
    <property type="entry name" value="CARBOHYDRATE SULFOTRANSFERASE"/>
    <property type="match status" value="1"/>
</dbReference>
<evidence type="ECO:0000313" key="1">
    <source>
        <dbReference type="EMBL" id="MDN5214501.1"/>
    </source>
</evidence>
<organism evidence="1 2">
    <name type="scientific">Agaribacillus aureus</name>
    <dbReference type="NCBI Taxonomy" id="3051825"/>
    <lineage>
        <taxon>Bacteria</taxon>
        <taxon>Pseudomonadati</taxon>
        <taxon>Bacteroidota</taxon>
        <taxon>Cytophagia</taxon>
        <taxon>Cytophagales</taxon>
        <taxon>Splendidivirgaceae</taxon>
        <taxon>Agaribacillus</taxon>
    </lineage>
</organism>